<dbReference type="AlphaFoldDB" id="A0AAQ3N3S4"/>
<proteinExistence type="predicted"/>
<sequence>MDHTIKIKGLKQGIESKTRRVYGLLEIGDGLSSSTSETVIASPDGRDAQLVRIRRTKKKPLNIEHTRNTYLLTQRQRSRHEPFRLAVSRYSKPYSGRHSTLLKPPHHHHKTPSSVNVNPHLNHQFSQGQFPSTIGEREHNDCGVGVITVGRMT</sequence>
<reference evidence="2 3" key="1">
    <citation type="journal article" date="2023" name="Life. Sci Alliance">
        <title>Evolutionary insights into 3D genome organization and epigenetic landscape of Vigna mungo.</title>
        <authorList>
            <person name="Junaid A."/>
            <person name="Singh B."/>
            <person name="Bhatia S."/>
        </authorList>
    </citation>
    <scope>NUCLEOTIDE SEQUENCE [LARGE SCALE GENOMIC DNA]</scope>
    <source>
        <strain evidence="2">Urdbean</strain>
    </source>
</reference>
<gene>
    <name evidence="2" type="ORF">V8G54_022947</name>
</gene>
<feature type="region of interest" description="Disordered" evidence="1">
    <location>
        <begin position="94"/>
        <end position="114"/>
    </location>
</feature>
<organism evidence="2 3">
    <name type="scientific">Vigna mungo</name>
    <name type="common">Black gram</name>
    <name type="synonym">Phaseolus mungo</name>
    <dbReference type="NCBI Taxonomy" id="3915"/>
    <lineage>
        <taxon>Eukaryota</taxon>
        <taxon>Viridiplantae</taxon>
        <taxon>Streptophyta</taxon>
        <taxon>Embryophyta</taxon>
        <taxon>Tracheophyta</taxon>
        <taxon>Spermatophyta</taxon>
        <taxon>Magnoliopsida</taxon>
        <taxon>eudicotyledons</taxon>
        <taxon>Gunneridae</taxon>
        <taxon>Pentapetalae</taxon>
        <taxon>rosids</taxon>
        <taxon>fabids</taxon>
        <taxon>Fabales</taxon>
        <taxon>Fabaceae</taxon>
        <taxon>Papilionoideae</taxon>
        <taxon>50 kb inversion clade</taxon>
        <taxon>NPAAA clade</taxon>
        <taxon>indigoferoid/millettioid clade</taxon>
        <taxon>Phaseoleae</taxon>
        <taxon>Vigna</taxon>
    </lineage>
</organism>
<dbReference type="EMBL" id="CP144694">
    <property type="protein sequence ID" value="WVZ02141.1"/>
    <property type="molecule type" value="Genomic_DNA"/>
</dbReference>
<evidence type="ECO:0000256" key="1">
    <source>
        <dbReference type="SAM" id="MobiDB-lite"/>
    </source>
</evidence>
<dbReference type="Proteomes" id="UP001374535">
    <property type="component" value="Chromosome 7"/>
</dbReference>
<accession>A0AAQ3N3S4</accession>
<protein>
    <submittedName>
        <fullName evidence="2">Uncharacterized protein</fullName>
    </submittedName>
</protein>
<keyword evidence="3" id="KW-1185">Reference proteome</keyword>
<name>A0AAQ3N3S4_VIGMU</name>
<evidence type="ECO:0000313" key="2">
    <source>
        <dbReference type="EMBL" id="WVZ02141.1"/>
    </source>
</evidence>
<evidence type="ECO:0000313" key="3">
    <source>
        <dbReference type="Proteomes" id="UP001374535"/>
    </source>
</evidence>